<name>A0A9D1NG78_9FIRM</name>
<reference evidence="2" key="1">
    <citation type="submission" date="2020-10" db="EMBL/GenBank/DDBJ databases">
        <authorList>
            <person name="Gilroy R."/>
        </authorList>
    </citation>
    <scope>NUCLEOTIDE SEQUENCE</scope>
    <source>
        <strain evidence="2">4920</strain>
    </source>
</reference>
<dbReference type="Proteomes" id="UP000886743">
    <property type="component" value="Unassembled WGS sequence"/>
</dbReference>
<evidence type="ECO:0000313" key="3">
    <source>
        <dbReference type="Proteomes" id="UP000886743"/>
    </source>
</evidence>
<dbReference type="AlphaFoldDB" id="A0A9D1NG78"/>
<accession>A0A9D1NG78</accession>
<feature type="transmembrane region" description="Helical" evidence="1">
    <location>
        <begin position="64"/>
        <end position="87"/>
    </location>
</feature>
<dbReference type="Pfam" id="PF10825">
    <property type="entry name" value="DUF2752"/>
    <property type="match status" value="1"/>
</dbReference>
<keyword evidence="1" id="KW-0812">Transmembrane</keyword>
<sequence>MCVFKALFGLPCPGCGLTRANLLFFTGHFSEAFFMHPLFLLADAYLLYLIWFFFIKRKKATKSFWILCLSVIALYLTVFIIRAALLWGKCEPFLFDPNAFFPRLFSQAAPQ</sequence>
<protein>
    <submittedName>
        <fullName evidence="2">DUF2752 domain-containing protein</fullName>
    </submittedName>
</protein>
<reference evidence="2" key="2">
    <citation type="journal article" date="2021" name="PeerJ">
        <title>Extensive microbial diversity within the chicken gut microbiome revealed by metagenomics and culture.</title>
        <authorList>
            <person name="Gilroy R."/>
            <person name="Ravi A."/>
            <person name="Getino M."/>
            <person name="Pursley I."/>
            <person name="Horton D.L."/>
            <person name="Alikhan N.F."/>
            <person name="Baker D."/>
            <person name="Gharbi K."/>
            <person name="Hall N."/>
            <person name="Watson M."/>
            <person name="Adriaenssens E.M."/>
            <person name="Foster-Nyarko E."/>
            <person name="Jarju S."/>
            <person name="Secka A."/>
            <person name="Antonio M."/>
            <person name="Oren A."/>
            <person name="Chaudhuri R.R."/>
            <person name="La Ragione R."/>
            <person name="Hildebrand F."/>
            <person name="Pallen M.J."/>
        </authorList>
    </citation>
    <scope>NUCLEOTIDE SEQUENCE</scope>
    <source>
        <strain evidence="2">4920</strain>
    </source>
</reference>
<proteinExistence type="predicted"/>
<evidence type="ECO:0000256" key="1">
    <source>
        <dbReference type="SAM" id="Phobius"/>
    </source>
</evidence>
<feature type="transmembrane region" description="Helical" evidence="1">
    <location>
        <begin position="33"/>
        <end position="55"/>
    </location>
</feature>
<keyword evidence="1" id="KW-0472">Membrane</keyword>
<gene>
    <name evidence="2" type="ORF">IAC74_00295</name>
</gene>
<dbReference type="InterPro" id="IPR021215">
    <property type="entry name" value="DUF2752"/>
</dbReference>
<dbReference type="EMBL" id="DVOF01000006">
    <property type="protein sequence ID" value="HIV01981.1"/>
    <property type="molecule type" value="Genomic_DNA"/>
</dbReference>
<keyword evidence="1" id="KW-1133">Transmembrane helix</keyword>
<organism evidence="2 3">
    <name type="scientific">Candidatus Aphodoplasma excrementigallinarum</name>
    <dbReference type="NCBI Taxonomy" id="2840673"/>
    <lineage>
        <taxon>Bacteria</taxon>
        <taxon>Bacillati</taxon>
        <taxon>Bacillota</taxon>
        <taxon>Clostridia</taxon>
        <taxon>Eubacteriales</taxon>
        <taxon>Candidatus Aphodoplasma</taxon>
    </lineage>
</organism>
<comment type="caution">
    <text evidence="2">The sequence shown here is derived from an EMBL/GenBank/DDBJ whole genome shotgun (WGS) entry which is preliminary data.</text>
</comment>
<evidence type="ECO:0000313" key="2">
    <source>
        <dbReference type="EMBL" id="HIV01981.1"/>
    </source>
</evidence>